<evidence type="ECO:0000313" key="1">
    <source>
        <dbReference type="EMBL" id="MDR7080983.1"/>
    </source>
</evidence>
<dbReference type="Proteomes" id="UP001252243">
    <property type="component" value="Unassembled WGS sequence"/>
</dbReference>
<dbReference type="PROSITE" id="PS51257">
    <property type="entry name" value="PROKAR_LIPOPROTEIN"/>
    <property type="match status" value="1"/>
</dbReference>
<organism evidence="1 2">
    <name type="scientific">Arthrobacter ginsengisoli</name>
    <dbReference type="NCBI Taxonomy" id="1356565"/>
    <lineage>
        <taxon>Bacteria</taxon>
        <taxon>Bacillati</taxon>
        <taxon>Actinomycetota</taxon>
        <taxon>Actinomycetes</taxon>
        <taxon>Micrococcales</taxon>
        <taxon>Micrococcaceae</taxon>
        <taxon>Arthrobacter</taxon>
    </lineage>
</organism>
<gene>
    <name evidence="1" type="ORF">J2X01_000252</name>
</gene>
<proteinExistence type="predicted"/>
<accession>A0ABU1U713</accession>
<comment type="caution">
    <text evidence="1">The sequence shown here is derived from an EMBL/GenBank/DDBJ whole genome shotgun (WGS) entry which is preliminary data.</text>
</comment>
<keyword evidence="2" id="KW-1185">Reference proteome</keyword>
<reference evidence="1 2" key="1">
    <citation type="submission" date="2023-07" db="EMBL/GenBank/DDBJ databases">
        <title>Sorghum-associated microbial communities from plants grown in Nebraska, USA.</title>
        <authorList>
            <person name="Schachtman D."/>
        </authorList>
    </citation>
    <scope>NUCLEOTIDE SEQUENCE [LARGE SCALE GENOMIC DNA]</scope>
    <source>
        <strain evidence="1 2">BE167</strain>
    </source>
</reference>
<dbReference type="EMBL" id="JAVDVQ010000001">
    <property type="protein sequence ID" value="MDR7080983.1"/>
    <property type="molecule type" value="Genomic_DNA"/>
</dbReference>
<name>A0ABU1U713_9MICC</name>
<evidence type="ECO:0000313" key="2">
    <source>
        <dbReference type="Proteomes" id="UP001252243"/>
    </source>
</evidence>
<protein>
    <submittedName>
        <fullName evidence="1">Outer membrane protein assembly factor BamE (Lipoprotein component of BamABCDE complex)</fullName>
    </submittedName>
</protein>
<sequence length="35" mass="3299">MNKLRSSFSIAALALAVSLTGCSVAGTAASTGQGG</sequence>